<proteinExistence type="predicted"/>
<dbReference type="PANTHER" id="PTHR33327:SF3">
    <property type="entry name" value="RNA-DIRECTED DNA POLYMERASE"/>
    <property type="match status" value="1"/>
</dbReference>
<sequence length="135" mass="15293">MSEERPTVDDRELNLLAISFKPEAFIPHDPEVRYTALETHFAARKVRRTRSKYFHAVEAIPSDRMSAIGDIILKPPEKDAYDVMKAAILQFYSPSNEERIRQLLALHPIGYTTLSRHLARLRSLAGPANAHSGIV</sequence>
<dbReference type="PANTHER" id="PTHR33327">
    <property type="entry name" value="ENDONUCLEASE"/>
    <property type="match status" value="1"/>
</dbReference>
<dbReference type="EMBL" id="UZAN01061962">
    <property type="protein sequence ID" value="VDP93116.1"/>
    <property type="molecule type" value="Genomic_DNA"/>
</dbReference>
<name>A0A183B9F9_9TREM</name>
<evidence type="ECO:0000313" key="4">
    <source>
        <dbReference type="WBParaSite" id="ECPE_0001588401-mRNA-1"/>
    </source>
</evidence>
<dbReference type="AlphaFoldDB" id="A0A183B9F9"/>
<reference evidence="4" key="1">
    <citation type="submission" date="2016-06" db="UniProtKB">
        <authorList>
            <consortium name="WormBaseParasite"/>
        </authorList>
    </citation>
    <scope>IDENTIFICATION</scope>
</reference>
<dbReference type="WBParaSite" id="ECPE_0001588401-mRNA-1">
    <property type="protein sequence ID" value="ECPE_0001588401-mRNA-1"/>
    <property type="gene ID" value="ECPE_0001588401"/>
</dbReference>
<keyword evidence="3" id="KW-1185">Reference proteome</keyword>
<dbReference type="InterPro" id="IPR055469">
    <property type="entry name" value="DUF7041"/>
</dbReference>
<dbReference type="Pfam" id="PF23055">
    <property type="entry name" value="DUF7041"/>
    <property type="match status" value="1"/>
</dbReference>
<dbReference type="OrthoDB" id="6262499at2759"/>
<evidence type="ECO:0000259" key="1">
    <source>
        <dbReference type="Pfam" id="PF23055"/>
    </source>
</evidence>
<reference evidence="2 3" key="2">
    <citation type="submission" date="2018-11" db="EMBL/GenBank/DDBJ databases">
        <authorList>
            <consortium name="Pathogen Informatics"/>
        </authorList>
    </citation>
    <scope>NUCLEOTIDE SEQUENCE [LARGE SCALE GENOMIC DNA]</scope>
    <source>
        <strain evidence="2 3">Egypt</strain>
    </source>
</reference>
<protein>
    <submittedName>
        <fullName evidence="4">Transcriptional regulator</fullName>
    </submittedName>
</protein>
<dbReference type="Proteomes" id="UP000272942">
    <property type="component" value="Unassembled WGS sequence"/>
</dbReference>
<gene>
    <name evidence="2" type="ORF">ECPE_LOCUS15844</name>
</gene>
<organism evidence="4">
    <name type="scientific">Echinostoma caproni</name>
    <dbReference type="NCBI Taxonomy" id="27848"/>
    <lineage>
        <taxon>Eukaryota</taxon>
        <taxon>Metazoa</taxon>
        <taxon>Spiralia</taxon>
        <taxon>Lophotrochozoa</taxon>
        <taxon>Platyhelminthes</taxon>
        <taxon>Trematoda</taxon>
        <taxon>Digenea</taxon>
        <taxon>Plagiorchiida</taxon>
        <taxon>Echinostomata</taxon>
        <taxon>Echinostomatoidea</taxon>
        <taxon>Echinostomatidae</taxon>
        <taxon>Echinostoma</taxon>
    </lineage>
</organism>
<evidence type="ECO:0000313" key="2">
    <source>
        <dbReference type="EMBL" id="VDP93116.1"/>
    </source>
</evidence>
<accession>A0A183B9F9</accession>
<evidence type="ECO:0000313" key="3">
    <source>
        <dbReference type="Proteomes" id="UP000272942"/>
    </source>
</evidence>
<feature type="domain" description="DUF7041" evidence="1">
    <location>
        <begin position="24"/>
        <end position="104"/>
    </location>
</feature>